<proteinExistence type="predicted"/>
<dbReference type="Proteomes" id="UP000786989">
    <property type="component" value="Unassembled WGS sequence"/>
</dbReference>
<gene>
    <name evidence="2" type="ORF">K8U77_00205</name>
</gene>
<evidence type="ECO:0000259" key="1">
    <source>
        <dbReference type="Pfam" id="PF01656"/>
    </source>
</evidence>
<reference evidence="2" key="1">
    <citation type="journal article" date="2021" name="PeerJ">
        <title>Extensive microbial diversity within the chicken gut microbiome revealed by metagenomics and culture.</title>
        <authorList>
            <person name="Gilroy R."/>
            <person name="Ravi A."/>
            <person name="Getino M."/>
            <person name="Pursley I."/>
            <person name="Horton D.L."/>
            <person name="Alikhan N.F."/>
            <person name="Baker D."/>
            <person name="Gharbi K."/>
            <person name="Hall N."/>
            <person name="Watson M."/>
            <person name="Adriaenssens E.M."/>
            <person name="Foster-Nyarko E."/>
            <person name="Jarju S."/>
            <person name="Secka A."/>
            <person name="Antonio M."/>
            <person name="Oren A."/>
            <person name="Chaudhuri R.R."/>
            <person name="La Ragione R."/>
            <person name="Hildebrand F."/>
            <person name="Pallen M.J."/>
        </authorList>
    </citation>
    <scope>NUCLEOTIDE SEQUENCE</scope>
    <source>
        <strain evidence="2">ChiGjej6B6-11269</strain>
    </source>
</reference>
<name>A0A9D2UUY4_9ACTN</name>
<feature type="domain" description="CobQ/CobB/MinD/ParA nucleotide binding" evidence="1">
    <location>
        <begin position="6"/>
        <end position="36"/>
    </location>
</feature>
<dbReference type="Pfam" id="PF01656">
    <property type="entry name" value="CbiA"/>
    <property type="match status" value="1"/>
</dbReference>
<dbReference type="AlphaFoldDB" id="A0A9D2UUY4"/>
<sequence>MRTRTIALANQKGGTGKSTTAASLGIALSMRGKRVL</sequence>
<dbReference type="InterPro" id="IPR002586">
    <property type="entry name" value="CobQ/CobB/MinD/ParA_Nub-bd_dom"/>
</dbReference>
<dbReference type="EMBL" id="DYWI01000004">
    <property type="protein sequence ID" value="HJF64527.1"/>
    <property type="molecule type" value="Genomic_DNA"/>
</dbReference>
<dbReference type="InterPro" id="IPR027417">
    <property type="entry name" value="P-loop_NTPase"/>
</dbReference>
<dbReference type="Gene3D" id="3.40.50.300">
    <property type="entry name" value="P-loop containing nucleotide triphosphate hydrolases"/>
    <property type="match status" value="1"/>
</dbReference>
<comment type="caution">
    <text evidence="2">The sequence shown here is derived from an EMBL/GenBank/DDBJ whole genome shotgun (WGS) entry which is preliminary data.</text>
</comment>
<evidence type="ECO:0000313" key="2">
    <source>
        <dbReference type="EMBL" id="HJF64527.1"/>
    </source>
</evidence>
<evidence type="ECO:0000313" key="3">
    <source>
        <dbReference type="Proteomes" id="UP000786989"/>
    </source>
</evidence>
<dbReference type="SUPFAM" id="SSF52540">
    <property type="entry name" value="P-loop containing nucleoside triphosphate hydrolases"/>
    <property type="match status" value="1"/>
</dbReference>
<accession>A0A9D2UUY4</accession>
<reference evidence="2" key="2">
    <citation type="submission" date="2021-09" db="EMBL/GenBank/DDBJ databases">
        <authorList>
            <person name="Gilroy R."/>
        </authorList>
    </citation>
    <scope>NUCLEOTIDE SEQUENCE</scope>
    <source>
        <strain evidence="2">ChiGjej6B6-11269</strain>
    </source>
</reference>
<protein>
    <submittedName>
        <fullName evidence="2">AAA family ATPase</fullName>
    </submittedName>
</protein>
<organism evidence="2 3">
    <name type="scientific">Slackia equolifaciens</name>
    <dbReference type="NCBI Taxonomy" id="498718"/>
    <lineage>
        <taxon>Bacteria</taxon>
        <taxon>Bacillati</taxon>
        <taxon>Actinomycetota</taxon>
        <taxon>Coriobacteriia</taxon>
        <taxon>Eggerthellales</taxon>
        <taxon>Eggerthellaceae</taxon>
        <taxon>Slackia</taxon>
    </lineage>
</organism>